<dbReference type="EMBL" id="JAWWNJ010000090">
    <property type="protein sequence ID" value="KAK6997419.1"/>
    <property type="molecule type" value="Genomic_DNA"/>
</dbReference>
<reference evidence="2 3" key="1">
    <citation type="journal article" date="2024" name="J Genomics">
        <title>Draft genome sequencing and assembly of Favolaschia claudopus CIRM-BRFM 2984 isolated from oak limbs.</title>
        <authorList>
            <person name="Navarro D."/>
            <person name="Drula E."/>
            <person name="Chaduli D."/>
            <person name="Cazenave R."/>
            <person name="Ahrendt S."/>
            <person name="Wang J."/>
            <person name="Lipzen A."/>
            <person name="Daum C."/>
            <person name="Barry K."/>
            <person name="Grigoriev I.V."/>
            <person name="Favel A."/>
            <person name="Rosso M.N."/>
            <person name="Martin F."/>
        </authorList>
    </citation>
    <scope>NUCLEOTIDE SEQUENCE [LARGE SCALE GENOMIC DNA]</scope>
    <source>
        <strain evidence="2 3">CIRM-BRFM 2984</strain>
    </source>
</reference>
<proteinExistence type="predicted"/>
<dbReference type="Proteomes" id="UP001362999">
    <property type="component" value="Unassembled WGS sequence"/>
</dbReference>
<keyword evidence="3" id="KW-1185">Reference proteome</keyword>
<name>A0AAW0A1U8_9AGAR</name>
<evidence type="ECO:0000313" key="2">
    <source>
        <dbReference type="EMBL" id="KAK6997419.1"/>
    </source>
</evidence>
<gene>
    <name evidence="2" type="ORF">R3P38DRAFT_2797732</name>
</gene>
<sequence>MAVVPLPGNRVFSAIDTLAFWTLLAPYARQTRSGQSFSEWGRIPAPEFTIVDAVAAAAAVQERHEDLSSPDNDDLQPPNQSLPKATATLATPATATLATTASHNKQGSRRERHQKRAAANAVRDALADPRSPPRRHQVLPGLKKPIITKFHIMKARIAATGWVGVQGKKEPDLHRLEDFFGRGAKRKDFTLVKAPPPGESRPVVDSEGKIFAVHGSTPKDPTFISKVHDPAVAALEKARDQMSIPAGSEQHRRGKFVTLTGGQSHGNGREGPMDVTNGVINAAVFLALITNAAFISLAGFATSLFATWAPNVFDFYVDYMSCFYAHYPNMQRPFLNSIWSACTFNLGPHTWSLGHRDFNNVPFGWCAITALGHFDFTKGGHLILWDCKLILEFPPGSTILVPSAAIYHSNISVESPETRYSFTQYTAGGLFRYVERGFKSETAYFASLTPAEVEEERELGLKRAMEGAGMFSTIAELKAAIRN</sequence>
<protein>
    <submittedName>
        <fullName evidence="2">Uncharacterized protein</fullName>
    </submittedName>
</protein>
<organism evidence="2 3">
    <name type="scientific">Favolaschia claudopus</name>
    <dbReference type="NCBI Taxonomy" id="2862362"/>
    <lineage>
        <taxon>Eukaryota</taxon>
        <taxon>Fungi</taxon>
        <taxon>Dikarya</taxon>
        <taxon>Basidiomycota</taxon>
        <taxon>Agaricomycotina</taxon>
        <taxon>Agaricomycetes</taxon>
        <taxon>Agaricomycetidae</taxon>
        <taxon>Agaricales</taxon>
        <taxon>Marasmiineae</taxon>
        <taxon>Mycenaceae</taxon>
        <taxon>Favolaschia</taxon>
    </lineage>
</organism>
<dbReference type="Gene3D" id="3.60.130.30">
    <property type="match status" value="1"/>
</dbReference>
<evidence type="ECO:0000313" key="3">
    <source>
        <dbReference type="Proteomes" id="UP001362999"/>
    </source>
</evidence>
<feature type="region of interest" description="Disordered" evidence="1">
    <location>
        <begin position="99"/>
        <end position="138"/>
    </location>
</feature>
<accession>A0AAW0A1U8</accession>
<feature type="compositionally biased region" description="Basic residues" evidence="1">
    <location>
        <begin position="106"/>
        <end position="116"/>
    </location>
</feature>
<comment type="caution">
    <text evidence="2">The sequence shown here is derived from an EMBL/GenBank/DDBJ whole genome shotgun (WGS) entry which is preliminary data.</text>
</comment>
<evidence type="ECO:0000256" key="1">
    <source>
        <dbReference type="SAM" id="MobiDB-lite"/>
    </source>
</evidence>
<dbReference type="AlphaFoldDB" id="A0AAW0A1U8"/>
<feature type="region of interest" description="Disordered" evidence="1">
    <location>
        <begin position="61"/>
        <end position="83"/>
    </location>
</feature>